<comment type="caution">
    <text evidence="1">The sequence shown here is derived from an EMBL/GenBank/DDBJ whole genome shotgun (WGS) entry which is preliminary data.</text>
</comment>
<sequence length="39" mass="4321">MLVQTFRRQKPSTPFLFKDEGPILVRVGFGTNAGGGRIE</sequence>
<gene>
    <name evidence="1" type="ORF">G2W53_008326</name>
</gene>
<accession>A0A834X7Z9</accession>
<name>A0A834X7Z9_9FABA</name>
<dbReference type="Proteomes" id="UP000634136">
    <property type="component" value="Unassembled WGS sequence"/>
</dbReference>
<protein>
    <submittedName>
        <fullName evidence="1">Uncharacterized protein</fullName>
    </submittedName>
</protein>
<organism evidence="1 2">
    <name type="scientific">Senna tora</name>
    <dbReference type="NCBI Taxonomy" id="362788"/>
    <lineage>
        <taxon>Eukaryota</taxon>
        <taxon>Viridiplantae</taxon>
        <taxon>Streptophyta</taxon>
        <taxon>Embryophyta</taxon>
        <taxon>Tracheophyta</taxon>
        <taxon>Spermatophyta</taxon>
        <taxon>Magnoliopsida</taxon>
        <taxon>eudicotyledons</taxon>
        <taxon>Gunneridae</taxon>
        <taxon>Pentapetalae</taxon>
        <taxon>rosids</taxon>
        <taxon>fabids</taxon>
        <taxon>Fabales</taxon>
        <taxon>Fabaceae</taxon>
        <taxon>Caesalpinioideae</taxon>
        <taxon>Cassia clade</taxon>
        <taxon>Senna</taxon>
    </lineage>
</organism>
<proteinExistence type="predicted"/>
<evidence type="ECO:0000313" key="2">
    <source>
        <dbReference type="Proteomes" id="UP000634136"/>
    </source>
</evidence>
<dbReference type="EMBL" id="JAAIUW010000003">
    <property type="protein sequence ID" value="KAF7839844.1"/>
    <property type="molecule type" value="Genomic_DNA"/>
</dbReference>
<dbReference type="AlphaFoldDB" id="A0A834X7Z9"/>
<evidence type="ECO:0000313" key="1">
    <source>
        <dbReference type="EMBL" id="KAF7839844.1"/>
    </source>
</evidence>
<reference evidence="1" key="1">
    <citation type="submission" date="2020-09" db="EMBL/GenBank/DDBJ databases">
        <title>Genome-Enabled Discovery of Anthraquinone Biosynthesis in Senna tora.</title>
        <authorList>
            <person name="Kang S.-H."/>
            <person name="Pandey R.P."/>
            <person name="Lee C.-M."/>
            <person name="Sim J.-S."/>
            <person name="Jeong J.-T."/>
            <person name="Choi B.-S."/>
            <person name="Jung M."/>
            <person name="Ginzburg D."/>
            <person name="Zhao K."/>
            <person name="Won S.Y."/>
            <person name="Oh T.-J."/>
            <person name="Yu Y."/>
            <person name="Kim N.-H."/>
            <person name="Lee O.R."/>
            <person name="Lee T.-H."/>
            <person name="Bashyal P."/>
            <person name="Kim T.-S."/>
            <person name="Lee W.-H."/>
            <person name="Kawkins C."/>
            <person name="Kim C.-K."/>
            <person name="Kim J.S."/>
            <person name="Ahn B.O."/>
            <person name="Rhee S.Y."/>
            <person name="Sohng J.K."/>
        </authorList>
    </citation>
    <scope>NUCLEOTIDE SEQUENCE</scope>
    <source>
        <tissue evidence="1">Leaf</tissue>
    </source>
</reference>
<keyword evidence="2" id="KW-1185">Reference proteome</keyword>